<evidence type="ECO:0000313" key="3">
    <source>
        <dbReference type="Proteomes" id="UP000601435"/>
    </source>
</evidence>
<proteinExistence type="predicted"/>
<accession>A0A812Q615</accession>
<evidence type="ECO:0000256" key="1">
    <source>
        <dbReference type="SAM" id="MobiDB-lite"/>
    </source>
</evidence>
<keyword evidence="3" id="KW-1185">Reference proteome</keyword>
<feature type="compositionally biased region" description="Basic and acidic residues" evidence="1">
    <location>
        <begin position="225"/>
        <end position="244"/>
    </location>
</feature>
<protein>
    <submittedName>
        <fullName evidence="2">Uncharacterized protein</fullName>
    </submittedName>
</protein>
<name>A0A812Q615_9DINO</name>
<dbReference type="Proteomes" id="UP000601435">
    <property type="component" value="Unassembled WGS sequence"/>
</dbReference>
<organism evidence="2 3">
    <name type="scientific">Symbiodinium necroappetens</name>
    <dbReference type="NCBI Taxonomy" id="1628268"/>
    <lineage>
        <taxon>Eukaryota</taxon>
        <taxon>Sar</taxon>
        <taxon>Alveolata</taxon>
        <taxon>Dinophyceae</taxon>
        <taxon>Suessiales</taxon>
        <taxon>Symbiodiniaceae</taxon>
        <taxon>Symbiodinium</taxon>
    </lineage>
</organism>
<feature type="region of interest" description="Disordered" evidence="1">
    <location>
        <begin position="204"/>
        <end position="244"/>
    </location>
</feature>
<reference evidence="2" key="1">
    <citation type="submission" date="2021-02" db="EMBL/GenBank/DDBJ databases">
        <authorList>
            <person name="Dougan E. K."/>
            <person name="Rhodes N."/>
            <person name="Thang M."/>
            <person name="Chan C."/>
        </authorList>
    </citation>
    <scope>NUCLEOTIDE SEQUENCE</scope>
</reference>
<comment type="caution">
    <text evidence="2">The sequence shown here is derived from an EMBL/GenBank/DDBJ whole genome shotgun (WGS) entry which is preliminary data.</text>
</comment>
<sequence>MDSLGEFNVSPRQDLLDDAGPDYVAPCNEQVSGAVPEVTEQDYVDELAVAPALSTRLPATCAADNGDVLCVSTAVPVSTPSGCQHKKPEFDRAWEFLFLFELTENRETPSSRSWPTCYLGKQPTACCTLRSPLVSALSSDSAGSVRLMNCTGAEPVRWLLALKMLATFSESIIAQRYESCGCHAQGHAKVFGDAGPNAHIHKQIRQRRQSTPWLLEGEPCASEPSADKEAPEKGNLRNREVSSA</sequence>
<dbReference type="EMBL" id="CAJNJA010015988">
    <property type="protein sequence ID" value="CAE7372220.1"/>
    <property type="molecule type" value="Genomic_DNA"/>
</dbReference>
<evidence type="ECO:0000313" key="2">
    <source>
        <dbReference type="EMBL" id="CAE7372220.1"/>
    </source>
</evidence>
<dbReference type="OrthoDB" id="410487at2759"/>
<dbReference type="AlphaFoldDB" id="A0A812Q615"/>
<gene>
    <name evidence="2" type="ORF">SNEC2469_LOCUS10004</name>
</gene>